<dbReference type="RefSeq" id="XP_024583716.1">
    <property type="nucleotide sequence ID" value="XM_024718304.1"/>
</dbReference>
<dbReference type="EMBL" id="CCYD01002532">
    <property type="protein sequence ID" value="CEG47347.1"/>
    <property type="molecule type" value="Genomic_DNA"/>
</dbReference>
<protein>
    <submittedName>
        <fullName evidence="1">tRNA endonuclease-like domain</fullName>
    </submittedName>
</protein>
<dbReference type="OrthoDB" id="93450at2759"/>
<organism evidence="1 2">
    <name type="scientific">Plasmopara halstedii</name>
    <name type="common">Downy mildew of sunflower</name>
    <dbReference type="NCBI Taxonomy" id="4781"/>
    <lineage>
        <taxon>Eukaryota</taxon>
        <taxon>Sar</taxon>
        <taxon>Stramenopiles</taxon>
        <taxon>Oomycota</taxon>
        <taxon>Peronosporomycetes</taxon>
        <taxon>Peronosporales</taxon>
        <taxon>Peronosporaceae</taxon>
        <taxon>Plasmopara</taxon>
    </lineage>
</organism>
<sequence length="103" mass="12010">MFADLAIWSELAMRVDVQDVESEHEKAIFLCECKYWDKNVDISAMRAIIDGLNQKWQLEVVLLFCMKLASYCKEWENPDIGCVKVDFSTQPKQSKTSARRNMQ</sequence>
<keyword evidence="1" id="KW-0378">Hydrolase</keyword>
<dbReference type="Proteomes" id="UP000054928">
    <property type="component" value="Unassembled WGS sequence"/>
</dbReference>
<dbReference type="GO" id="GO:0004519">
    <property type="term" value="F:endonuclease activity"/>
    <property type="evidence" value="ECO:0007669"/>
    <property type="project" value="UniProtKB-KW"/>
</dbReference>
<reference evidence="2" key="1">
    <citation type="submission" date="2014-09" db="EMBL/GenBank/DDBJ databases">
        <authorList>
            <person name="Sharma Rahul"/>
            <person name="Thines Marco"/>
        </authorList>
    </citation>
    <scope>NUCLEOTIDE SEQUENCE [LARGE SCALE GENOMIC DNA]</scope>
</reference>
<accession>A0A0N7L7K7</accession>
<evidence type="ECO:0000313" key="1">
    <source>
        <dbReference type="EMBL" id="CEG47347.1"/>
    </source>
</evidence>
<keyword evidence="2" id="KW-1185">Reference proteome</keyword>
<name>A0A0N7L7K7_PLAHL</name>
<dbReference type="AlphaFoldDB" id="A0A0N7L7K7"/>
<proteinExistence type="predicted"/>
<keyword evidence="1" id="KW-0540">Nuclease</keyword>
<dbReference type="GeneID" id="36399286"/>
<evidence type="ECO:0000313" key="2">
    <source>
        <dbReference type="Proteomes" id="UP000054928"/>
    </source>
</evidence>
<keyword evidence="1" id="KW-0255">Endonuclease</keyword>